<sequence>MRVRRQGTVDRNKNDAVALERSVSELKFGRSTMAESKSTGGQAGKTTEADIQAQIDQLRDDIAGLTKLIGTLGNEKASDARARAEKFRDDATRKGHEAYDRAREEAMSIEEDIEDHIRSRPLQSILMAAGFGFLAALLTRR</sequence>
<accession>A0A7T7KLY7</accession>
<proteinExistence type="predicted"/>
<reference evidence="2 3" key="1">
    <citation type="submission" date="2020-12" db="EMBL/GenBank/DDBJ databases">
        <authorList>
            <person name="Zheng R.K."/>
            <person name="Sun C.M."/>
        </authorList>
    </citation>
    <scope>NUCLEOTIDE SEQUENCE [LARGE SCALE GENOMIC DNA]</scope>
    <source>
        <strain evidence="2 3">ZRK001</strain>
    </source>
</reference>
<dbReference type="Proteomes" id="UP000596083">
    <property type="component" value="Chromosome"/>
</dbReference>
<protein>
    <submittedName>
        <fullName evidence="2">DUF883 domain-containing protein</fullName>
    </submittedName>
</protein>
<evidence type="ECO:0000313" key="2">
    <source>
        <dbReference type="EMBL" id="QQM31236.1"/>
    </source>
</evidence>
<evidence type="ECO:0000313" key="3">
    <source>
        <dbReference type="Proteomes" id="UP000596083"/>
    </source>
</evidence>
<dbReference type="EMBL" id="CP066786">
    <property type="protein sequence ID" value="QQM31236.1"/>
    <property type="molecule type" value="Genomic_DNA"/>
</dbReference>
<feature type="region of interest" description="Disordered" evidence="1">
    <location>
        <begin position="83"/>
        <end position="104"/>
    </location>
</feature>
<dbReference type="KEGG" id="mlut:JET14_03385"/>
<dbReference type="AlphaFoldDB" id="A0A7T7KLY7"/>
<name>A0A7T7KLY7_9HYPH</name>
<gene>
    <name evidence="2" type="ORF">JET14_03385</name>
</gene>
<evidence type="ECO:0000256" key="1">
    <source>
        <dbReference type="SAM" id="MobiDB-lite"/>
    </source>
</evidence>
<organism evidence="2 3">
    <name type="scientific">Martelella lutilitoris</name>
    <dbReference type="NCBI Taxonomy" id="2583532"/>
    <lineage>
        <taxon>Bacteria</taxon>
        <taxon>Pseudomonadati</taxon>
        <taxon>Pseudomonadota</taxon>
        <taxon>Alphaproteobacteria</taxon>
        <taxon>Hyphomicrobiales</taxon>
        <taxon>Aurantimonadaceae</taxon>
        <taxon>Martelella</taxon>
    </lineage>
</organism>